<reference evidence="1" key="1">
    <citation type="submission" date="2020-11" db="EMBL/GenBank/DDBJ databases">
        <title>Adaptations for nitrogen fixation in a non-lichenized fungal sporocarp promotes dispersal by wood-feeding termites.</title>
        <authorList>
            <consortium name="DOE Joint Genome Institute"/>
            <person name="Koch R.A."/>
            <person name="Yoon G."/>
            <person name="Arayal U."/>
            <person name="Lail K."/>
            <person name="Amirebrahimi M."/>
            <person name="Labutti K."/>
            <person name="Lipzen A."/>
            <person name="Riley R."/>
            <person name="Barry K."/>
            <person name="Henrissat B."/>
            <person name="Grigoriev I.V."/>
            <person name="Herr J.R."/>
            <person name="Aime M.C."/>
        </authorList>
    </citation>
    <scope>NUCLEOTIDE SEQUENCE</scope>
    <source>
        <strain evidence="1">MCA 3950</strain>
    </source>
</reference>
<comment type="caution">
    <text evidence="1">The sequence shown here is derived from an EMBL/GenBank/DDBJ whole genome shotgun (WGS) entry which is preliminary data.</text>
</comment>
<dbReference type="AlphaFoldDB" id="A0A9P7VRT7"/>
<proteinExistence type="predicted"/>
<dbReference type="OrthoDB" id="2880777at2759"/>
<protein>
    <submittedName>
        <fullName evidence="1">Uncharacterized protein</fullName>
    </submittedName>
</protein>
<dbReference type="GeneID" id="66099542"/>
<accession>A0A9P7VRT7</accession>
<evidence type="ECO:0000313" key="2">
    <source>
        <dbReference type="Proteomes" id="UP000812287"/>
    </source>
</evidence>
<dbReference type="Proteomes" id="UP000812287">
    <property type="component" value="Unassembled WGS sequence"/>
</dbReference>
<keyword evidence="2" id="KW-1185">Reference proteome</keyword>
<sequence length="186" mass="21891">MFSGLFQVTRCSSPPPRPAPAGGVRCVFNVRTFIEGWLRDNPDKTWLDMGSVAPSLPTKQRVMFTYRCQDRGDWFEILSMFDDHKYRRGWLDPYTGRQLLENETWIDKDKKILPRRVWCLGCKKCVVFVEGDYDVREWQDHRDFCEGITGMMKIEIVRSLIRQNQNPEVLWPPNSLDPIVLVGFRM</sequence>
<gene>
    <name evidence="1" type="ORF">BT62DRAFT_1006519</name>
</gene>
<name>A0A9P7VRT7_9AGAR</name>
<evidence type="ECO:0000313" key="1">
    <source>
        <dbReference type="EMBL" id="KAG7445540.1"/>
    </source>
</evidence>
<organism evidence="1 2">
    <name type="scientific">Guyanagaster necrorhizus</name>
    <dbReference type="NCBI Taxonomy" id="856835"/>
    <lineage>
        <taxon>Eukaryota</taxon>
        <taxon>Fungi</taxon>
        <taxon>Dikarya</taxon>
        <taxon>Basidiomycota</taxon>
        <taxon>Agaricomycotina</taxon>
        <taxon>Agaricomycetes</taxon>
        <taxon>Agaricomycetidae</taxon>
        <taxon>Agaricales</taxon>
        <taxon>Marasmiineae</taxon>
        <taxon>Physalacriaceae</taxon>
        <taxon>Guyanagaster</taxon>
    </lineage>
</organism>
<dbReference type="RefSeq" id="XP_043039040.1">
    <property type="nucleotide sequence ID" value="XM_043177255.1"/>
</dbReference>
<dbReference type="EMBL" id="MU250536">
    <property type="protein sequence ID" value="KAG7445540.1"/>
    <property type="molecule type" value="Genomic_DNA"/>
</dbReference>